<dbReference type="EMBL" id="JABFDY010000010">
    <property type="protein sequence ID" value="KAF7701764.1"/>
    <property type="molecule type" value="Genomic_DNA"/>
</dbReference>
<sequence>MIKPEGPQTGMILNKMQSTTVPLNVPLGDGRGAGTVVVSMPEHPPDYVVWSIVSLYYGNPLCLGLMALFFSMKCPSPPGEPKAPYHLFHLEHFITHCT</sequence>
<dbReference type="InterPro" id="IPR007593">
    <property type="entry name" value="CD225/Dispanin_fam"/>
</dbReference>
<dbReference type="Pfam" id="PF04505">
    <property type="entry name" value="CD225"/>
    <property type="match status" value="1"/>
</dbReference>
<keyword evidence="8" id="KW-1185">Reference proteome</keyword>
<evidence type="ECO:0000256" key="4">
    <source>
        <dbReference type="ARBA" id="ARBA00022989"/>
    </source>
</evidence>
<evidence type="ECO:0000256" key="1">
    <source>
        <dbReference type="ARBA" id="ARBA00004370"/>
    </source>
</evidence>
<dbReference type="Proteomes" id="UP000606274">
    <property type="component" value="Unassembled WGS sequence"/>
</dbReference>
<keyword evidence="3 6" id="KW-0812">Transmembrane</keyword>
<accession>A0A8T0B9P2</accession>
<name>A0A8T0B9P2_SILME</name>
<dbReference type="AlphaFoldDB" id="A0A8T0B9P2"/>
<evidence type="ECO:0000313" key="7">
    <source>
        <dbReference type="EMBL" id="KAF7701764.1"/>
    </source>
</evidence>
<evidence type="ECO:0000256" key="5">
    <source>
        <dbReference type="ARBA" id="ARBA00023136"/>
    </source>
</evidence>
<comment type="subcellular location">
    <subcellularLocation>
        <location evidence="1">Membrane</location>
    </subcellularLocation>
</comment>
<evidence type="ECO:0000313" key="8">
    <source>
        <dbReference type="Proteomes" id="UP000606274"/>
    </source>
</evidence>
<gene>
    <name evidence="7" type="ORF">HF521_001047</name>
</gene>
<feature type="transmembrane region" description="Helical" evidence="6">
    <location>
        <begin position="47"/>
        <end position="70"/>
    </location>
</feature>
<protein>
    <submittedName>
        <fullName evidence="7">Uncharacterized protein</fullName>
    </submittedName>
</protein>
<organism evidence="7 8">
    <name type="scientific">Silurus meridionalis</name>
    <name type="common">Southern catfish</name>
    <name type="synonym">Silurus soldatovi meridionalis</name>
    <dbReference type="NCBI Taxonomy" id="175797"/>
    <lineage>
        <taxon>Eukaryota</taxon>
        <taxon>Metazoa</taxon>
        <taxon>Chordata</taxon>
        <taxon>Craniata</taxon>
        <taxon>Vertebrata</taxon>
        <taxon>Euteleostomi</taxon>
        <taxon>Actinopterygii</taxon>
        <taxon>Neopterygii</taxon>
        <taxon>Teleostei</taxon>
        <taxon>Ostariophysi</taxon>
        <taxon>Siluriformes</taxon>
        <taxon>Siluridae</taxon>
        <taxon>Silurus</taxon>
    </lineage>
</organism>
<evidence type="ECO:0000256" key="3">
    <source>
        <dbReference type="ARBA" id="ARBA00022692"/>
    </source>
</evidence>
<evidence type="ECO:0000256" key="2">
    <source>
        <dbReference type="ARBA" id="ARBA00006843"/>
    </source>
</evidence>
<keyword evidence="4 6" id="KW-1133">Transmembrane helix</keyword>
<reference evidence="7" key="1">
    <citation type="submission" date="2020-08" db="EMBL/GenBank/DDBJ databases">
        <title>Chromosome-level assembly of Southern catfish (Silurus meridionalis) provides insights into visual adaptation to the nocturnal and benthic lifestyles.</title>
        <authorList>
            <person name="Zhang Y."/>
            <person name="Wang D."/>
            <person name="Peng Z."/>
        </authorList>
    </citation>
    <scope>NUCLEOTIDE SEQUENCE</scope>
    <source>
        <strain evidence="7">SWU-2019-XX</strain>
        <tissue evidence="7">Muscle</tissue>
    </source>
</reference>
<comment type="similarity">
    <text evidence="2">Belongs to the CD225/Dispanin family.</text>
</comment>
<proteinExistence type="inferred from homology"/>
<evidence type="ECO:0000256" key="6">
    <source>
        <dbReference type="SAM" id="Phobius"/>
    </source>
</evidence>
<comment type="caution">
    <text evidence="7">The sequence shown here is derived from an EMBL/GenBank/DDBJ whole genome shotgun (WGS) entry which is preliminary data.</text>
</comment>
<keyword evidence="5 6" id="KW-0472">Membrane</keyword>